<feature type="domain" description="NAD-dependent epimerase/dehydratase" evidence="1">
    <location>
        <begin position="3"/>
        <end position="215"/>
    </location>
</feature>
<sequence length="297" mass="30915">MHVFVTGATGFVGSAVVRNLLAAGHAVTGLARSDGGAAALATMGARVHRGDLAEPEGFAAVAVSADGVVHCGFTHDFTRFRENCEQDRRVIGALGAAMAGTEKLLVVTSGTALVSGDGLATEERTVRVAPEIVPRAMTERAAEEAAAQGTKVAIVRLAPSVHGAGDHGFVPLLIDLARRNGRSAYIGDGANVWPGVNRLDAAELYRLAIEKGEPGRYHAADETGIPVREIATVIGRRLGLAVESATGEAAQDYFGWFSHFAAIDNPTSSAATRTALGWEPRHPGLLAELDSAVYFPA</sequence>
<dbReference type="InterPro" id="IPR036291">
    <property type="entry name" value="NAD(P)-bd_dom_sf"/>
</dbReference>
<name>A0ABU0M6X4_9HYPH</name>
<reference evidence="2 3" key="1">
    <citation type="submission" date="2023-07" db="EMBL/GenBank/DDBJ databases">
        <title>Genomic Encyclopedia of Type Strains, Phase IV (KMG-IV): sequencing the most valuable type-strain genomes for metagenomic binning, comparative biology and taxonomic classification.</title>
        <authorList>
            <person name="Goeker M."/>
        </authorList>
    </citation>
    <scope>NUCLEOTIDE SEQUENCE [LARGE SCALE GENOMIC DNA]</scope>
    <source>
        <strain evidence="2 3">B1-1</strain>
    </source>
</reference>
<dbReference type="Gene3D" id="3.40.50.720">
    <property type="entry name" value="NAD(P)-binding Rossmann-like Domain"/>
    <property type="match status" value="1"/>
</dbReference>
<dbReference type="Proteomes" id="UP001223743">
    <property type="component" value="Unassembled WGS sequence"/>
</dbReference>
<dbReference type="EMBL" id="JAUSWJ010000001">
    <property type="protein sequence ID" value="MDQ0516692.1"/>
    <property type="molecule type" value="Genomic_DNA"/>
</dbReference>
<dbReference type="SUPFAM" id="SSF51735">
    <property type="entry name" value="NAD(P)-binding Rossmann-fold domains"/>
    <property type="match status" value="1"/>
</dbReference>
<evidence type="ECO:0000313" key="3">
    <source>
        <dbReference type="Proteomes" id="UP001223743"/>
    </source>
</evidence>
<protein>
    <submittedName>
        <fullName evidence="2">Nucleoside-diphosphate-sugar epimerase</fullName>
    </submittedName>
</protein>
<dbReference type="CDD" id="cd05262">
    <property type="entry name" value="SDR_a7"/>
    <property type="match status" value="1"/>
</dbReference>
<evidence type="ECO:0000313" key="2">
    <source>
        <dbReference type="EMBL" id="MDQ0516692.1"/>
    </source>
</evidence>
<dbReference type="RefSeq" id="WP_266279277.1">
    <property type="nucleotide sequence ID" value="NZ_JAPKNF010000001.1"/>
</dbReference>
<dbReference type="PANTHER" id="PTHR48079:SF6">
    <property type="entry name" value="NAD(P)-BINDING DOMAIN-CONTAINING PROTEIN-RELATED"/>
    <property type="match status" value="1"/>
</dbReference>
<evidence type="ECO:0000259" key="1">
    <source>
        <dbReference type="Pfam" id="PF01370"/>
    </source>
</evidence>
<proteinExistence type="predicted"/>
<accession>A0ABU0M6X4</accession>
<dbReference type="InterPro" id="IPR001509">
    <property type="entry name" value="Epimerase_deHydtase"/>
</dbReference>
<dbReference type="InterPro" id="IPR051783">
    <property type="entry name" value="NAD(P)-dependent_oxidoreduct"/>
</dbReference>
<keyword evidence="3" id="KW-1185">Reference proteome</keyword>
<comment type="caution">
    <text evidence="2">The sequence shown here is derived from an EMBL/GenBank/DDBJ whole genome shotgun (WGS) entry which is preliminary data.</text>
</comment>
<gene>
    <name evidence="2" type="ORF">QO015_002305</name>
</gene>
<dbReference type="Pfam" id="PF01370">
    <property type="entry name" value="Epimerase"/>
    <property type="match status" value="1"/>
</dbReference>
<dbReference type="PANTHER" id="PTHR48079">
    <property type="entry name" value="PROTEIN YEEZ"/>
    <property type="match status" value="1"/>
</dbReference>
<organism evidence="2 3">
    <name type="scientific">Kaistia geumhonensis</name>
    <dbReference type="NCBI Taxonomy" id="410839"/>
    <lineage>
        <taxon>Bacteria</taxon>
        <taxon>Pseudomonadati</taxon>
        <taxon>Pseudomonadota</taxon>
        <taxon>Alphaproteobacteria</taxon>
        <taxon>Hyphomicrobiales</taxon>
        <taxon>Kaistiaceae</taxon>
        <taxon>Kaistia</taxon>
    </lineage>
</organism>